<accession>A0A9D4CKT6</accession>
<proteinExistence type="predicted"/>
<evidence type="ECO:0000313" key="1">
    <source>
        <dbReference type="EMBL" id="KAH3726782.1"/>
    </source>
</evidence>
<dbReference type="AlphaFoldDB" id="A0A9D4CKT6"/>
<sequence>MVTQGASGKAKQKKKRKVTLHSLRHNIGGIYCALTVSPEGTYGLRSVRLSVSLSFTLFWILR</sequence>
<dbReference type="Proteomes" id="UP000828390">
    <property type="component" value="Unassembled WGS sequence"/>
</dbReference>
<dbReference type="EMBL" id="JAIWYP010000012">
    <property type="protein sequence ID" value="KAH3726782.1"/>
    <property type="molecule type" value="Genomic_DNA"/>
</dbReference>
<name>A0A9D4CKT6_DREPO</name>
<protein>
    <submittedName>
        <fullName evidence="1">Uncharacterized protein</fullName>
    </submittedName>
</protein>
<reference evidence="1" key="2">
    <citation type="submission" date="2020-11" db="EMBL/GenBank/DDBJ databases">
        <authorList>
            <person name="McCartney M.A."/>
            <person name="Auch B."/>
            <person name="Kono T."/>
            <person name="Mallez S."/>
            <person name="Becker A."/>
            <person name="Gohl D.M."/>
            <person name="Silverstein K.A.T."/>
            <person name="Koren S."/>
            <person name="Bechman K.B."/>
            <person name="Herman A."/>
            <person name="Abrahante J.E."/>
            <person name="Garbe J."/>
        </authorList>
    </citation>
    <scope>NUCLEOTIDE SEQUENCE</scope>
    <source>
        <strain evidence="1">Duluth1</strain>
        <tissue evidence="1">Whole animal</tissue>
    </source>
</reference>
<organism evidence="1 2">
    <name type="scientific">Dreissena polymorpha</name>
    <name type="common">Zebra mussel</name>
    <name type="synonym">Mytilus polymorpha</name>
    <dbReference type="NCBI Taxonomy" id="45954"/>
    <lineage>
        <taxon>Eukaryota</taxon>
        <taxon>Metazoa</taxon>
        <taxon>Spiralia</taxon>
        <taxon>Lophotrochozoa</taxon>
        <taxon>Mollusca</taxon>
        <taxon>Bivalvia</taxon>
        <taxon>Autobranchia</taxon>
        <taxon>Heteroconchia</taxon>
        <taxon>Euheterodonta</taxon>
        <taxon>Imparidentia</taxon>
        <taxon>Neoheterodontei</taxon>
        <taxon>Myida</taxon>
        <taxon>Dreissenoidea</taxon>
        <taxon>Dreissenidae</taxon>
        <taxon>Dreissena</taxon>
    </lineage>
</organism>
<gene>
    <name evidence="1" type="ORF">DPMN_052651</name>
</gene>
<comment type="caution">
    <text evidence="1">The sequence shown here is derived from an EMBL/GenBank/DDBJ whole genome shotgun (WGS) entry which is preliminary data.</text>
</comment>
<keyword evidence="2" id="KW-1185">Reference proteome</keyword>
<reference evidence="1" key="1">
    <citation type="journal article" date="2019" name="bioRxiv">
        <title>The Genome of the Zebra Mussel, Dreissena polymorpha: A Resource for Invasive Species Research.</title>
        <authorList>
            <person name="McCartney M.A."/>
            <person name="Auch B."/>
            <person name="Kono T."/>
            <person name="Mallez S."/>
            <person name="Zhang Y."/>
            <person name="Obille A."/>
            <person name="Becker A."/>
            <person name="Abrahante J.E."/>
            <person name="Garbe J."/>
            <person name="Badalamenti J.P."/>
            <person name="Herman A."/>
            <person name="Mangelson H."/>
            <person name="Liachko I."/>
            <person name="Sullivan S."/>
            <person name="Sone E.D."/>
            <person name="Koren S."/>
            <person name="Silverstein K.A.T."/>
            <person name="Beckman K.B."/>
            <person name="Gohl D.M."/>
        </authorList>
    </citation>
    <scope>NUCLEOTIDE SEQUENCE</scope>
    <source>
        <strain evidence="1">Duluth1</strain>
        <tissue evidence="1">Whole animal</tissue>
    </source>
</reference>
<evidence type="ECO:0000313" key="2">
    <source>
        <dbReference type="Proteomes" id="UP000828390"/>
    </source>
</evidence>